<name>A0A450SX12_9GAMM</name>
<dbReference type="InterPro" id="IPR017941">
    <property type="entry name" value="Rieske_2Fe-2S"/>
</dbReference>
<dbReference type="InterPro" id="IPR036922">
    <property type="entry name" value="Rieske_2Fe-2S_sf"/>
</dbReference>
<dbReference type="EMBL" id="CAADEW010000044">
    <property type="protein sequence ID" value="VFJ53786.1"/>
    <property type="molecule type" value="Genomic_DNA"/>
</dbReference>
<comment type="similarity">
    <text evidence="6">Belongs to the bacterial ring-hydroxylating dioxygenase ferredoxin component family.</text>
</comment>
<dbReference type="GO" id="GO:0051920">
    <property type="term" value="F:peroxiredoxin activity"/>
    <property type="evidence" value="ECO:0007669"/>
    <property type="project" value="InterPro"/>
</dbReference>
<evidence type="ECO:0000256" key="1">
    <source>
        <dbReference type="ARBA" id="ARBA00022714"/>
    </source>
</evidence>
<evidence type="ECO:0000256" key="4">
    <source>
        <dbReference type="ARBA" id="ARBA00023014"/>
    </source>
</evidence>
<keyword evidence="3" id="KW-0408">Iron</keyword>
<dbReference type="Pfam" id="PF02627">
    <property type="entry name" value="CMD"/>
    <property type="match status" value="1"/>
</dbReference>
<evidence type="ECO:0000313" key="8">
    <source>
        <dbReference type="EMBL" id="VFJ53786.1"/>
    </source>
</evidence>
<keyword evidence="1" id="KW-0001">2Fe-2S</keyword>
<dbReference type="GO" id="GO:0051537">
    <property type="term" value="F:2 iron, 2 sulfur cluster binding"/>
    <property type="evidence" value="ECO:0007669"/>
    <property type="project" value="UniProtKB-KW"/>
</dbReference>
<sequence length="209" mass="23664">MSDALNYLIEAKPDAIQPYFTFLKEAGAHLDTRSRDLISVITKVAVQTDKGFRQYLSRALRNGASANEILDALLMAFPVLGLSKIVWATEIILDMDIPDFYPENLKSEKRWHDVMGIAEIKDNQVNYQECDGRNLFVYRSGAGDIRVYDSRCPHQVTDIPHLAIDGLKLTCPKHNWVFDIATGECIEKGTHPLRSLEAKAQGDRLMVKW</sequence>
<evidence type="ECO:0000259" key="7">
    <source>
        <dbReference type="PROSITE" id="PS51296"/>
    </source>
</evidence>
<dbReference type="SUPFAM" id="SSF69118">
    <property type="entry name" value="AhpD-like"/>
    <property type="match status" value="1"/>
</dbReference>
<dbReference type="InterPro" id="IPR003779">
    <property type="entry name" value="CMD-like"/>
</dbReference>
<dbReference type="AlphaFoldDB" id="A0A450SX12"/>
<evidence type="ECO:0000256" key="3">
    <source>
        <dbReference type="ARBA" id="ARBA00023004"/>
    </source>
</evidence>
<comment type="cofactor">
    <cofactor evidence="5">
        <name>[2Fe-2S] cluster</name>
        <dbReference type="ChEBI" id="CHEBI:190135"/>
    </cofactor>
</comment>
<dbReference type="CDD" id="cd03467">
    <property type="entry name" value="Rieske"/>
    <property type="match status" value="1"/>
</dbReference>
<evidence type="ECO:0000256" key="6">
    <source>
        <dbReference type="ARBA" id="ARBA00038001"/>
    </source>
</evidence>
<reference evidence="9" key="1">
    <citation type="submission" date="2019-02" db="EMBL/GenBank/DDBJ databases">
        <authorList>
            <person name="Gruber-Vodicka R. H."/>
            <person name="Seah K. B. B."/>
        </authorList>
    </citation>
    <scope>NUCLEOTIDE SEQUENCE</scope>
    <source>
        <strain evidence="9">BECK_BZ106</strain>
        <strain evidence="8">BECK_BZ15</strain>
    </source>
</reference>
<keyword evidence="9" id="KW-0223">Dioxygenase</keyword>
<proteinExistence type="inferred from homology"/>
<protein>
    <submittedName>
        <fullName evidence="9">Ferredoxin subunit of nitrite reductase or a ring-hydroxylating dioxygenase</fullName>
    </submittedName>
</protein>
<dbReference type="InterPro" id="IPR029032">
    <property type="entry name" value="AhpD-like"/>
</dbReference>
<dbReference type="PANTHER" id="PTHR21496:SF0">
    <property type="entry name" value="RIESKE DOMAIN-CONTAINING PROTEIN"/>
    <property type="match status" value="1"/>
</dbReference>
<keyword evidence="4" id="KW-0411">Iron-sulfur</keyword>
<evidence type="ECO:0000313" key="9">
    <source>
        <dbReference type="EMBL" id="VFJ58573.1"/>
    </source>
</evidence>
<keyword evidence="2" id="KW-0479">Metal-binding</keyword>
<accession>A0A450SX12</accession>
<dbReference type="GO" id="GO:0051213">
    <property type="term" value="F:dioxygenase activity"/>
    <property type="evidence" value="ECO:0007669"/>
    <property type="project" value="UniProtKB-KW"/>
</dbReference>
<evidence type="ECO:0000256" key="2">
    <source>
        <dbReference type="ARBA" id="ARBA00022723"/>
    </source>
</evidence>
<dbReference type="EMBL" id="CAADFD010000042">
    <property type="protein sequence ID" value="VFJ58573.1"/>
    <property type="molecule type" value="Genomic_DNA"/>
</dbReference>
<dbReference type="Gene3D" id="2.102.10.10">
    <property type="entry name" value="Rieske [2Fe-2S] iron-sulphur domain"/>
    <property type="match status" value="1"/>
</dbReference>
<gene>
    <name evidence="8" type="ORF">BECKFW1821A_GA0114235_104416</name>
    <name evidence="9" type="ORF">BECKFW1821B_GA0114236_104216</name>
</gene>
<dbReference type="GO" id="GO:0046872">
    <property type="term" value="F:metal ion binding"/>
    <property type="evidence" value="ECO:0007669"/>
    <property type="project" value="UniProtKB-KW"/>
</dbReference>
<organism evidence="9">
    <name type="scientific">Candidatus Kentrum sp. FW</name>
    <dbReference type="NCBI Taxonomy" id="2126338"/>
    <lineage>
        <taxon>Bacteria</taxon>
        <taxon>Pseudomonadati</taxon>
        <taxon>Pseudomonadota</taxon>
        <taxon>Gammaproteobacteria</taxon>
        <taxon>Candidatus Kentrum</taxon>
    </lineage>
</organism>
<dbReference type="SUPFAM" id="SSF50022">
    <property type="entry name" value="ISP domain"/>
    <property type="match status" value="1"/>
</dbReference>
<dbReference type="PANTHER" id="PTHR21496">
    <property type="entry name" value="FERREDOXIN-RELATED"/>
    <property type="match status" value="1"/>
</dbReference>
<keyword evidence="9" id="KW-0560">Oxidoreductase</keyword>
<evidence type="ECO:0000256" key="5">
    <source>
        <dbReference type="ARBA" id="ARBA00034078"/>
    </source>
</evidence>
<dbReference type="Gene3D" id="1.20.1290.10">
    <property type="entry name" value="AhpD-like"/>
    <property type="match status" value="1"/>
</dbReference>
<feature type="domain" description="Rieske" evidence="7">
    <location>
        <begin position="112"/>
        <end position="207"/>
    </location>
</feature>
<dbReference type="Pfam" id="PF00355">
    <property type="entry name" value="Rieske"/>
    <property type="match status" value="1"/>
</dbReference>
<dbReference type="PROSITE" id="PS51296">
    <property type="entry name" value="RIESKE"/>
    <property type="match status" value="1"/>
</dbReference>